<dbReference type="InterPro" id="IPR011047">
    <property type="entry name" value="Quinoprotein_ADH-like_sf"/>
</dbReference>
<proteinExistence type="predicted"/>
<dbReference type="EMBL" id="QZKU01000087">
    <property type="protein sequence ID" value="RJP19594.1"/>
    <property type="molecule type" value="Genomic_DNA"/>
</dbReference>
<dbReference type="InterPro" id="IPR015943">
    <property type="entry name" value="WD40/YVTN_repeat-like_dom_sf"/>
</dbReference>
<protein>
    <recommendedName>
        <fullName evidence="1">Pyrrolo-quinoline quinone repeat domain-containing protein</fullName>
    </recommendedName>
</protein>
<accession>A0A3A4NUT7</accession>
<dbReference type="PANTHER" id="PTHR34512:SF30">
    <property type="entry name" value="OUTER MEMBRANE PROTEIN ASSEMBLY FACTOR BAMB"/>
    <property type="match status" value="1"/>
</dbReference>
<dbReference type="SUPFAM" id="SSF50998">
    <property type="entry name" value="Quinoprotein alcohol dehydrogenase-like"/>
    <property type="match status" value="1"/>
</dbReference>
<comment type="caution">
    <text evidence="2">The sequence shown here is derived from an EMBL/GenBank/DDBJ whole genome shotgun (WGS) entry which is preliminary data.</text>
</comment>
<dbReference type="InterPro" id="IPR002372">
    <property type="entry name" value="PQQ_rpt_dom"/>
</dbReference>
<name>A0A3A4NUT7_ABYX5</name>
<evidence type="ECO:0000313" key="3">
    <source>
        <dbReference type="Proteomes" id="UP000265882"/>
    </source>
</evidence>
<gene>
    <name evidence="2" type="ORF">C4520_12680</name>
</gene>
<dbReference type="InterPro" id="IPR018391">
    <property type="entry name" value="PQQ_b-propeller_rpt"/>
</dbReference>
<dbReference type="AlphaFoldDB" id="A0A3A4NUT7"/>
<dbReference type="Proteomes" id="UP000265882">
    <property type="component" value="Unassembled WGS sequence"/>
</dbReference>
<evidence type="ECO:0000259" key="1">
    <source>
        <dbReference type="Pfam" id="PF13360"/>
    </source>
</evidence>
<organism evidence="2 3">
    <name type="scientific">Abyssobacteria bacterium (strain SURF_5)</name>
    <dbReference type="NCBI Taxonomy" id="2093360"/>
    <lineage>
        <taxon>Bacteria</taxon>
        <taxon>Pseudomonadati</taxon>
        <taxon>Candidatus Hydrogenedentota</taxon>
        <taxon>Candidatus Abyssobacteria</taxon>
    </lineage>
</organism>
<feature type="domain" description="Pyrrolo-quinoline quinone repeat" evidence="1">
    <location>
        <begin position="194"/>
        <end position="434"/>
    </location>
</feature>
<dbReference type="Gene3D" id="2.130.10.10">
    <property type="entry name" value="YVTN repeat-like/Quinoprotein amine dehydrogenase"/>
    <property type="match status" value="1"/>
</dbReference>
<dbReference type="SMART" id="SM00564">
    <property type="entry name" value="PQQ"/>
    <property type="match status" value="4"/>
</dbReference>
<reference evidence="2 3" key="1">
    <citation type="journal article" date="2017" name="ISME J.">
        <title>Energy and carbon metabolisms in a deep terrestrial subsurface fluid microbial community.</title>
        <authorList>
            <person name="Momper L."/>
            <person name="Jungbluth S.P."/>
            <person name="Lee M.D."/>
            <person name="Amend J.P."/>
        </authorList>
    </citation>
    <scope>NUCLEOTIDE SEQUENCE [LARGE SCALE GENOMIC DNA]</scope>
    <source>
        <strain evidence="2">SURF_5</strain>
    </source>
</reference>
<dbReference type="PANTHER" id="PTHR34512">
    <property type="entry name" value="CELL SURFACE PROTEIN"/>
    <property type="match status" value="1"/>
</dbReference>
<evidence type="ECO:0000313" key="2">
    <source>
        <dbReference type="EMBL" id="RJP19594.1"/>
    </source>
</evidence>
<dbReference type="Pfam" id="PF13360">
    <property type="entry name" value="PQQ_2"/>
    <property type="match status" value="1"/>
</dbReference>
<sequence length="457" mass="51420">MEKNRKVKLPEPQAHRRTTLPQEYQEKESLRVLILDENNCVVYGEEQLMMCSLDFQVPKWCYVPPEPVFSAPPISSGENIIVASRSKYWFEKLTEAESFIEKQLSTSDFRFFYESEAKKPLTSAVSAVALASGAQIWTTNFENLLVSDLLTDETQVYFVAYSSDEEADSVSKEGRDCGGDIPCEQKPFISQLWALESATGKPKWKVEAEGYFSWPPRSSSEGILFATYQFLYLVSPAGEIKWQYPLKNNRAVAVEPYEGLLLMALSDGLVNCLSLTTGELKWRTKIGEKASKIVVSAPMAFVGGLVRKEIEPTQVIPTKRWQGSEDLLKNGLKKPEIAYEGILYAIDLETGDVRWSIPKISGVFHFSQAFLYTLRHAERIQIYNPNAETGELSRTISHLRAFDAMSGEKIWEKNIDGYCTDMRVTENAIIVTSEQGVHTPGSYPDVAPIRLVGISVE</sequence>